<keyword evidence="4 6" id="KW-0067">ATP-binding</keyword>
<dbReference type="EMBL" id="JAAATY010000011">
    <property type="protein sequence ID" value="NRN66732.1"/>
    <property type="molecule type" value="Genomic_DNA"/>
</dbReference>
<dbReference type="GO" id="GO:0005524">
    <property type="term" value="F:ATP binding"/>
    <property type="evidence" value="ECO:0007669"/>
    <property type="project" value="UniProtKB-KW"/>
</dbReference>
<evidence type="ECO:0000313" key="6">
    <source>
        <dbReference type="EMBL" id="NRN66732.1"/>
    </source>
</evidence>
<dbReference type="PANTHER" id="PTHR43335">
    <property type="entry name" value="ABC TRANSPORTER, ATP-BINDING PROTEIN"/>
    <property type="match status" value="1"/>
</dbReference>
<keyword evidence="3" id="KW-0547">Nucleotide-binding</keyword>
<evidence type="ECO:0000256" key="2">
    <source>
        <dbReference type="ARBA" id="ARBA00022448"/>
    </source>
</evidence>
<keyword evidence="2" id="KW-0813">Transport</keyword>
<accession>A0ABX2F5Z2</accession>
<dbReference type="InterPro" id="IPR003439">
    <property type="entry name" value="ABC_transporter-like_ATP-bd"/>
</dbReference>
<evidence type="ECO:0000256" key="3">
    <source>
        <dbReference type="ARBA" id="ARBA00022741"/>
    </source>
</evidence>
<proteinExistence type="inferred from homology"/>
<dbReference type="PANTHER" id="PTHR43335:SF4">
    <property type="entry name" value="ABC TRANSPORTER, ATP-BINDING PROTEIN"/>
    <property type="match status" value="1"/>
</dbReference>
<comment type="caution">
    <text evidence="6">The sequence shown here is derived from an EMBL/GenBank/DDBJ whole genome shotgun (WGS) entry which is preliminary data.</text>
</comment>
<dbReference type="Proteomes" id="UP000763557">
    <property type="component" value="Unassembled WGS sequence"/>
</dbReference>
<comment type="similarity">
    <text evidence="1">Belongs to the ABC transporter superfamily.</text>
</comment>
<evidence type="ECO:0000259" key="5">
    <source>
        <dbReference type="PROSITE" id="PS50893"/>
    </source>
</evidence>
<feature type="domain" description="ABC transporter" evidence="5">
    <location>
        <begin position="2"/>
        <end position="227"/>
    </location>
</feature>
<evidence type="ECO:0000256" key="4">
    <source>
        <dbReference type="ARBA" id="ARBA00022840"/>
    </source>
</evidence>
<dbReference type="InterPro" id="IPR003593">
    <property type="entry name" value="AAA+_ATPase"/>
</dbReference>
<keyword evidence="7" id="KW-1185">Reference proteome</keyword>
<reference evidence="6 7" key="1">
    <citation type="submission" date="2020-01" db="EMBL/GenBank/DDBJ databases">
        <title>Kibdelosporangium persica a novel Actinomycetes from a hot desert in Iran.</title>
        <authorList>
            <person name="Safaei N."/>
            <person name="Zaburannyi N."/>
            <person name="Mueller R."/>
            <person name="Wink J."/>
        </authorList>
    </citation>
    <scope>NUCLEOTIDE SEQUENCE [LARGE SCALE GENOMIC DNA]</scope>
    <source>
        <strain evidence="6 7">4NS15</strain>
    </source>
</reference>
<dbReference type="InterPro" id="IPR027417">
    <property type="entry name" value="P-loop_NTPase"/>
</dbReference>
<dbReference type="SMART" id="SM00382">
    <property type="entry name" value="AAA"/>
    <property type="match status" value="1"/>
</dbReference>
<sequence>MIRVQRLGKRFGEVRAVDGLSFDVPPGAVTGFLGPNGAGKTTTLRMILGLVAPTEGAATINGSRYADLPNPSRTVGAVLDRSGFHPARTCRDHLRLYARMGGYPDARVAEVLDLVGATSYAHRRARGLSTGMRQRLNLATALLGDPQVLLLDEPSNGLDPEGIAWLRRFVRALAGEGRTLLVSSHVLSEAEQMVDRVVIIREGRLVTSGAIAELTEHGSLEQTYLTLTGGAA</sequence>
<evidence type="ECO:0000256" key="1">
    <source>
        <dbReference type="ARBA" id="ARBA00005417"/>
    </source>
</evidence>
<organism evidence="6 7">
    <name type="scientific">Kibdelosporangium persicum</name>
    <dbReference type="NCBI Taxonomy" id="2698649"/>
    <lineage>
        <taxon>Bacteria</taxon>
        <taxon>Bacillati</taxon>
        <taxon>Actinomycetota</taxon>
        <taxon>Actinomycetes</taxon>
        <taxon>Pseudonocardiales</taxon>
        <taxon>Pseudonocardiaceae</taxon>
        <taxon>Kibdelosporangium</taxon>
    </lineage>
</organism>
<name>A0ABX2F5Z2_9PSEU</name>
<dbReference type="PROSITE" id="PS50893">
    <property type="entry name" value="ABC_TRANSPORTER_2"/>
    <property type="match status" value="1"/>
</dbReference>
<dbReference type="CDD" id="cd03268">
    <property type="entry name" value="ABC_BcrA_bacitracin_resist"/>
    <property type="match status" value="1"/>
</dbReference>
<dbReference type="SUPFAM" id="SSF52540">
    <property type="entry name" value="P-loop containing nucleoside triphosphate hydrolases"/>
    <property type="match status" value="1"/>
</dbReference>
<dbReference type="Pfam" id="PF00005">
    <property type="entry name" value="ABC_tran"/>
    <property type="match status" value="1"/>
</dbReference>
<evidence type="ECO:0000313" key="7">
    <source>
        <dbReference type="Proteomes" id="UP000763557"/>
    </source>
</evidence>
<protein>
    <submittedName>
        <fullName evidence="6">Daunorubicin/doxorubicin resistance ATP-binding protein DrrA</fullName>
    </submittedName>
</protein>
<gene>
    <name evidence="6" type="ORF">GC106_39600</name>
</gene>
<dbReference type="Gene3D" id="3.40.50.300">
    <property type="entry name" value="P-loop containing nucleotide triphosphate hydrolases"/>
    <property type="match status" value="1"/>
</dbReference>